<organism evidence="1 2">
    <name type="scientific">Trifolium medium</name>
    <dbReference type="NCBI Taxonomy" id="97028"/>
    <lineage>
        <taxon>Eukaryota</taxon>
        <taxon>Viridiplantae</taxon>
        <taxon>Streptophyta</taxon>
        <taxon>Embryophyta</taxon>
        <taxon>Tracheophyta</taxon>
        <taxon>Spermatophyta</taxon>
        <taxon>Magnoliopsida</taxon>
        <taxon>eudicotyledons</taxon>
        <taxon>Gunneridae</taxon>
        <taxon>Pentapetalae</taxon>
        <taxon>rosids</taxon>
        <taxon>fabids</taxon>
        <taxon>Fabales</taxon>
        <taxon>Fabaceae</taxon>
        <taxon>Papilionoideae</taxon>
        <taxon>50 kb inversion clade</taxon>
        <taxon>NPAAA clade</taxon>
        <taxon>Hologalegina</taxon>
        <taxon>IRL clade</taxon>
        <taxon>Trifolieae</taxon>
        <taxon>Trifolium</taxon>
    </lineage>
</organism>
<name>A0A392UJF9_9FABA</name>
<comment type="caution">
    <text evidence="1">The sequence shown here is derived from an EMBL/GenBank/DDBJ whole genome shotgun (WGS) entry which is preliminary data.</text>
</comment>
<protein>
    <submittedName>
        <fullName evidence="1">Uncharacterized protein</fullName>
    </submittedName>
</protein>
<evidence type="ECO:0000313" key="1">
    <source>
        <dbReference type="EMBL" id="MCI73763.1"/>
    </source>
</evidence>
<dbReference type="Proteomes" id="UP000265520">
    <property type="component" value="Unassembled WGS sequence"/>
</dbReference>
<keyword evidence="2" id="KW-1185">Reference proteome</keyword>
<sequence length="56" mass="6125">MAPVSDEHLAAAGLITQAELVGKIAELTWDVVEGANYAFENANEQLMFLNPNFNFV</sequence>
<dbReference type="AlphaFoldDB" id="A0A392UJF9"/>
<proteinExistence type="predicted"/>
<evidence type="ECO:0000313" key="2">
    <source>
        <dbReference type="Proteomes" id="UP000265520"/>
    </source>
</evidence>
<reference evidence="1 2" key="1">
    <citation type="journal article" date="2018" name="Front. Plant Sci.">
        <title>Red Clover (Trifolium pratense) and Zigzag Clover (T. medium) - A Picture of Genomic Similarities and Differences.</title>
        <authorList>
            <person name="Dluhosova J."/>
            <person name="Istvanek J."/>
            <person name="Nedelnik J."/>
            <person name="Repkova J."/>
        </authorList>
    </citation>
    <scope>NUCLEOTIDE SEQUENCE [LARGE SCALE GENOMIC DNA]</scope>
    <source>
        <strain evidence="2">cv. 10/8</strain>
        <tissue evidence="1">Leaf</tissue>
    </source>
</reference>
<accession>A0A392UJF9</accession>
<feature type="non-terminal residue" evidence="1">
    <location>
        <position position="56"/>
    </location>
</feature>
<dbReference type="EMBL" id="LXQA010845951">
    <property type="protein sequence ID" value="MCI73763.1"/>
    <property type="molecule type" value="Genomic_DNA"/>
</dbReference>